<reference evidence="6" key="1">
    <citation type="journal article" date="2021" name="PeerJ">
        <title>Extensive microbial diversity within the chicken gut microbiome revealed by metagenomics and culture.</title>
        <authorList>
            <person name="Gilroy R."/>
            <person name="Ravi A."/>
            <person name="Getino M."/>
            <person name="Pursley I."/>
            <person name="Horton D.L."/>
            <person name="Alikhan N.F."/>
            <person name="Baker D."/>
            <person name="Gharbi K."/>
            <person name="Hall N."/>
            <person name="Watson M."/>
            <person name="Adriaenssens E.M."/>
            <person name="Foster-Nyarko E."/>
            <person name="Jarju S."/>
            <person name="Secka A."/>
            <person name="Antonio M."/>
            <person name="Oren A."/>
            <person name="Chaudhuri R.R."/>
            <person name="La Ragione R."/>
            <person name="Hildebrand F."/>
            <person name="Pallen M.J."/>
        </authorList>
    </citation>
    <scope>NUCLEOTIDE SEQUENCE</scope>
    <source>
        <strain evidence="6">CHK196-7946</strain>
    </source>
</reference>
<dbReference type="Pfam" id="PF00356">
    <property type="entry name" value="LacI"/>
    <property type="match status" value="1"/>
</dbReference>
<dbReference type="AlphaFoldDB" id="A0A9D2TP78"/>
<dbReference type="PROSITE" id="PS51063">
    <property type="entry name" value="HTH_CRP_2"/>
    <property type="match status" value="1"/>
</dbReference>
<dbReference type="Proteomes" id="UP000823902">
    <property type="component" value="Unassembled WGS sequence"/>
</dbReference>
<evidence type="ECO:0000313" key="7">
    <source>
        <dbReference type="Proteomes" id="UP000823902"/>
    </source>
</evidence>
<dbReference type="Gene3D" id="3.40.50.2300">
    <property type="match status" value="3"/>
</dbReference>
<feature type="domain" description="HTH crp-type" evidence="5">
    <location>
        <begin position="1"/>
        <end position="43"/>
    </location>
</feature>
<sequence length="355" mass="40849">MRNITRKDIAEKLGVSVSVVSRVINNSGYVSKEKRERVLKAAKEMGYVQNPIAMALQQNRTRQLLFFCEDLTATYYNQMYHGMVRAAREKGYHVLTVMNENNFEIVKEMMTDGILFPNEMVAEAYAASVGKNYNLPAVTACFNPGISFSKAMPSVTIDNEEVINKAIDYLTGLGHKKIGMTLPFSYGYVDLRFRYWEERMKQEIGEEYKKYILDVRDRVKRRSDKRGVKIPCPQVSGDFLYYDWFYIGKEVAEFYAAMRYKPTAILCFNDDIAFGTIEHLKKLGIRVPEDVSVMGIDGLFTRDKYTPKLTTVNMYPERQGAKCAEILIDILNGSKYKYIYKFKVSVLEGESVKKL</sequence>
<name>A0A9D2TP78_9FIRM</name>
<dbReference type="GO" id="GO:0000976">
    <property type="term" value="F:transcription cis-regulatory region binding"/>
    <property type="evidence" value="ECO:0007669"/>
    <property type="project" value="TreeGrafter"/>
</dbReference>
<feature type="domain" description="HTH lacI-type" evidence="4">
    <location>
        <begin position="4"/>
        <end position="58"/>
    </location>
</feature>
<protein>
    <submittedName>
        <fullName evidence="6">LacI family transcriptional regulator</fullName>
    </submittedName>
</protein>
<comment type="caution">
    <text evidence="6">The sequence shown here is derived from an EMBL/GenBank/DDBJ whole genome shotgun (WGS) entry which is preliminary data.</text>
</comment>
<dbReference type="CDD" id="cd01392">
    <property type="entry name" value="HTH_LacI"/>
    <property type="match status" value="1"/>
</dbReference>
<dbReference type="Pfam" id="PF13377">
    <property type="entry name" value="Peripla_BP_3"/>
    <property type="match status" value="1"/>
</dbReference>
<dbReference type="SUPFAM" id="SSF53822">
    <property type="entry name" value="Periplasmic binding protein-like I"/>
    <property type="match status" value="1"/>
</dbReference>
<keyword evidence="3" id="KW-0804">Transcription</keyword>
<dbReference type="SUPFAM" id="SSF47413">
    <property type="entry name" value="lambda repressor-like DNA-binding domains"/>
    <property type="match status" value="1"/>
</dbReference>
<reference evidence="6" key="2">
    <citation type="submission" date="2021-04" db="EMBL/GenBank/DDBJ databases">
        <authorList>
            <person name="Gilroy R."/>
        </authorList>
    </citation>
    <scope>NUCLEOTIDE SEQUENCE</scope>
    <source>
        <strain evidence="6">CHK196-7946</strain>
    </source>
</reference>
<accession>A0A9D2TP78</accession>
<evidence type="ECO:0000313" key="6">
    <source>
        <dbReference type="EMBL" id="HJC75702.1"/>
    </source>
</evidence>
<evidence type="ECO:0000256" key="3">
    <source>
        <dbReference type="ARBA" id="ARBA00023163"/>
    </source>
</evidence>
<gene>
    <name evidence="6" type="ORF">H9697_12305</name>
</gene>
<evidence type="ECO:0000259" key="5">
    <source>
        <dbReference type="PROSITE" id="PS51063"/>
    </source>
</evidence>
<keyword evidence="2" id="KW-0238">DNA-binding</keyword>
<dbReference type="PANTHER" id="PTHR30146">
    <property type="entry name" value="LACI-RELATED TRANSCRIPTIONAL REPRESSOR"/>
    <property type="match status" value="1"/>
</dbReference>
<dbReference type="GO" id="GO:0003700">
    <property type="term" value="F:DNA-binding transcription factor activity"/>
    <property type="evidence" value="ECO:0007669"/>
    <property type="project" value="TreeGrafter"/>
</dbReference>
<dbReference type="InterPro" id="IPR010982">
    <property type="entry name" value="Lambda_DNA-bd_dom_sf"/>
</dbReference>
<evidence type="ECO:0000256" key="1">
    <source>
        <dbReference type="ARBA" id="ARBA00023015"/>
    </source>
</evidence>
<dbReference type="PROSITE" id="PS50932">
    <property type="entry name" value="HTH_LACI_2"/>
    <property type="match status" value="1"/>
</dbReference>
<organism evidence="6 7">
    <name type="scientific">Candidatus Mediterraneibacter faecavium</name>
    <dbReference type="NCBI Taxonomy" id="2838668"/>
    <lineage>
        <taxon>Bacteria</taxon>
        <taxon>Bacillati</taxon>
        <taxon>Bacillota</taxon>
        <taxon>Clostridia</taxon>
        <taxon>Lachnospirales</taxon>
        <taxon>Lachnospiraceae</taxon>
        <taxon>Mediterraneibacter</taxon>
    </lineage>
</organism>
<dbReference type="Gene3D" id="1.10.260.40">
    <property type="entry name" value="lambda repressor-like DNA-binding domains"/>
    <property type="match status" value="1"/>
</dbReference>
<dbReference type="InterPro" id="IPR012318">
    <property type="entry name" value="HTH_CRP"/>
</dbReference>
<dbReference type="InterPro" id="IPR046335">
    <property type="entry name" value="LacI/GalR-like_sensor"/>
</dbReference>
<evidence type="ECO:0000256" key="2">
    <source>
        <dbReference type="ARBA" id="ARBA00023125"/>
    </source>
</evidence>
<dbReference type="SMART" id="SM00354">
    <property type="entry name" value="HTH_LACI"/>
    <property type="match status" value="1"/>
</dbReference>
<evidence type="ECO:0000259" key="4">
    <source>
        <dbReference type="PROSITE" id="PS50932"/>
    </source>
</evidence>
<dbReference type="PANTHER" id="PTHR30146:SF24">
    <property type="entry name" value="XYLOSE OPERON REGULATORY PROTEIN"/>
    <property type="match status" value="1"/>
</dbReference>
<keyword evidence="1" id="KW-0805">Transcription regulation</keyword>
<dbReference type="CDD" id="cd06267">
    <property type="entry name" value="PBP1_LacI_sugar_binding-like"/>
    <property type="match status" value="1"/>
</dbReference>
<dbReference type="InterPro" id="IPR028082">
    <property type="entry name" value="Peripla_BP_I"/>
</dbReference>
<dbReference type="InterPro" id="IPR000843">
    <property type="entry name" value="HTH_LacI"/>
</dbReference>
<dbReference type="EMBL" id="DWVY01000062">
    <property type="protein sequence ID" value="HJC75702.1"/>
    <property type="molecule type" value="Genomic_DNA"/>
</dbReference>
<proteinExistence type="predicted"/>